<gene>
    <name evidence="3" type="ORF">Z520_10880</name>
</gene>
<dbReference type="STRING" id="1442371.A0A0D2GV81"/>
<dbReference type="Gene3D" id="3.20.20.60">
    <property type="entry name" value="Phosphoenolpyruvate-binding domains"/>
    <property type="match status" value="1"/>
</dbReference>
<proteinExistence type="inferred from homology"/>
<comment type="similarity">
    <text evidence="2">Belongs to the isocitrate lyase/PEP mutase superfamily.</text>
</comment>
<dbReference type="PANTHER" id="PTHR42905:SF2">
    <property type="entry name" value="PHOSPHOENOLPYRUVATE CARBOXYLASE FAMILY PROTEIN"/>
    <property type="match status" value="1"/>
</dbReference>
<evidence type="ECO:0000256" key="2">
    <source>
        <dbReference type="ARBA" id="ARBA00061405"/>
    </source>
</evidence>
<keyword evidence="4" id="KW-1185">Reference proteome</keyword>
<dbReference type="InterPro" id="IPR018523">
    <property type="entry name" value="Isocitrate_lyase_ph_CS"/>
</dbReference>
<dbReference type="VEuPathDB" id="FungiDB:Z520_10880"/>
<protein>
    <submittedName>
        <fullName evidence="3">Uncharacterized protein</fullName>
    </submittedName>
</protein>
<accession>A0A0D2GV81</accession>
<dbReference type="GO" id="GO:0046421">
    <property type="term" value="F:methylisocitrate lyase activity"/>
    <property type="evidence" value="ECO:0007669"/>
    <property type="project" value="UniProtKB-EC"/>
</dbReference>
<sequence length="305" mass="32263">MGSYSAPVNAAAVLRHRLANEADIIVCPGVYDGLTARIALHAGFDALYMTGSGTALSRLGAPDIGLATLNDMRENASLIASLDPSVPLIADADTGYGGPLMVGRTVAQYIQAGVAGLHLEDQVANKRCGHLRNKELAPEQEYVSRIRAAVNMRAQLGSDIVIIARTDALQSLGFEAALDRLKKAIAVGADLAFLEGIKTKEEAERVCRELHPVPVLYNMVQGGVSPRLTVAEAKAIGFRVIIYPSIATRAAFLAITESMTMLKAQGDYLDETGKIGPTAVYNVCGLKAAMDFDKAAGSNTYDDGV</sequence>
<evidence type="ECO:0000313" key="3">
    <source>
        <dbReference type="EMBL" id="KIX93460.1"/>
    </source>
</evidence>
<dbReference type="CDD" id="cd00377">
    <property type="entry name" value="ICL_PEPM"/>
    <property type="match status" value="1"/>
</dbReference>
<dbReference type="FunFam" id="3.20.20.60:FF:000009">
    <property type="entry name" value="2-methylisocitrate lyase"/>
    <property type="match status" value="1"/>
</dbReference>
<dbReference type="PROSITE" id="PS00161">
    <property type="entry name" value="ISOCITRATE_LYASE"/>
    <property type="match status" value="1"/>
</dbReference>
<dbReference type="RefSeq" id="XP_016627583.1">
    <property type="nucleotide sequence ID" value="XM_016781371.1"/>
</dbReference>
<dbReference type="EMBL" id="KN848094">
    <property type="protein sequence ID" value="KIX93460.1"/>
    <property type="molecule type" value="Genomic_DNA"/>
</dbReference>
<reference evidence="3 4" key="1">
    <citation type="submission" date="2015-01" db="EMBL/GenBank/DDBJ databases">
        <title>The Genome Sequence of Fonsecaea multimorphosa CBS 102226.</title>
        <authorList>
            <consortium name="The Broad Institute Genomics Platform"/>
            <person name="Cuomo C."/>
            <person name="de Hoog S."/>
            <person name="Gorbushina A."/>
            <person name="Stielow B."/>
            <person name="Teixiera M."/>
            <person name="Abouelleil A."/>
            <person name="Chapman S.B."/>
            <person name="Priest M."/>
            <person name="Young S.K."/>
            <person name="Wortman J."/>
            <person name="Nusbaum C."/>
            <person name="Birren B."/>
        </authorList>
    </citation>
    <scope>NUCLEOTIDE SEQUENCE [LARGE SCALE GENOMIC DNA]</scope>
    <source>
        <strain evidence="3 4">CBS 102226</strain>
    </source>
</reference>
<dbReference type="InterPro" id="IPR040442">
    <property type="entry name" value="Pyrv_kinase-like_dom_sf"/>
</dbReference>
<name>A0A0D2GV81_9EURO</name>
<dbReference type="Pfam" id="PF13714">
    <property type="entry name" value="PEP_mutase"/>
    <property type="match status" value="1"/>
</dbReference>
<dbReference type="PANTHER" id="PTHR42905">
    <property type="entry name" value="PHOSPHOENOLPYRUVATE CARBOXYLASE"/>
    <property type="match status" value="1"/>
</dbReference>
<dbReference type="SUPFAM" id="SSF51621">
    <property type="entry name" value="Phosphoenolpyruvate/pyruvate domain"/>
    <property type="match status" value="1"/>
</dbReference>
<evidence type="ECO:0000256" key="1">
    <source>
        <dbReference type="ARBA" id="ARBA00001050"/>
    </source>
</evidence>
<dbReference type="InterPro" id="IPR039556">
    <property type="entry name" value="ICL/PEPM"/>
</dbReference>
<dbReference type="AlphaFoldDB" id="A0A0D2GV81"/>
<dbReference type="InterPro" id="IPR015813">
    <property type="entry name" value="Pyrv/PenolPyrv_kinase-like_dom"/>
</dbReference>
<dbReference type="OrthoDB" id="1923844at2759"/>
<dbReference type="GeneID" id="27716626"/>
<comment type="catalytic activity">
    <reaction evidence="1">
        <text>(2S,3R)-3-hydroxybutane-1,2,3-tricarboxylate = pyruvate + succinate</text>
        <dbReference type="Rhea" id="RHEA:16809"/>
        <dbReference type="ChEBI" id="CHEBI:15361"/>
        <dbReference type="ChEBI" id="CHEBI:30031"/>
        <dbReference type="ChEBI" id="CHEBI:57429"/>
        <dbReference type="EC" id="4.1.3.30"/>
    </reaction>
</comment>
<dbReference type="Proteomes" id="UP000053411">
    <property type="component" value="Unassembled WGS sequence"/>
</dbReference>
<organism evidence="3 4">
    <name type="scientific">Fonsecaea multimorphosa CBS 102226</name>
    <dbReference type="NCBI Taxonomy" id="1442371"/>
    <lineage>
        <taxon>Eukaryota</taxon>
        <taxon>Fungi</taxon>
        <taxon>Dikarya</taxon>
        <taxon>Ascomycota</taxon>
        <taxon>Pezizomycotina</taxon>
        <taxon>Eurotiomycetes</taxon>
        <taxon>Chaetothyriomycetidae</taxon>
        <taxon>Chaetothyriales</taxon>
        <taxon>Herpotrichiellaceae</taxon>
        <taxon>Fonsecaea</taxon>
    </lineage>
</organism>
<evidence type="ECO:0000313" key="4">
    <source>
        <dbReference type="Proteomes" id="UP000053411"/>
    </source>
</evidence>